<organism evidence="5 7">
    <name type="scientific">Candidatus Sedimenticola endophacoides</name>
    <dbReference type="NCBI Taxonomy" id="2548426"/>
    <lineage>
        <taxon>Bacteria</taxon>
        <taxon>Pseudomonadati</taxon>
        <taxon>Pseudomonadota</taxon>
        <taxon>Gammaproteobacteria</taxon>
        <taxon>Chromatiales</taxon>
        <taxon>Sedimenticolaceae</taxon>
        <taxon>Sedimenticola</taxon>
    </lineage>
</organism>
<reference evidence="4 6" key="1">
    <citation type="submission" date="2017-02" db="EMBL/GenBank/DDBJ databases">
        <title>Novel co-symbiosis in the unique lucinid bivalve Phacoides pectinatus.</title>
        <authorList>
            <person name="Lim S.J."/>
            <person name="Davis B.G."/>
            <person name="Gill D.E."/>
            <person name="Engel A.S."/>
            <person name="Anderson L.C."/>
            <person name="Campbell B.J."/>
        </authorList>
    </citation>
    <scope>NUCLEOTIDE SEQUENCE [LARGE SCALE GENOMIC DNA]</scope>
    <source>
        <strain evidence="4">LUC13016_P6</strain>
    </source>
</reference>
<keyword evidence="1 2" id="KW-0694">RNA-binding</keyword>
<sequence>MSITQKQKRHLKGLVHHLKPVVIVGQNGLNEGVFGELECALLSHELIKVRVNAGDREERQALLDAIGTRTGAQLIHAIGHVAAFYRRNPDAPRITLPAD</sequence>
<dbReference type="InterPro" id="IPR051925">
    <property type="entry name" value="RNA-binding_domain"/>
</dbReference>
<dbReference type="Gene3D" id="3.30.110.60">
    <property type="entry name" value="YhbY-like"/>
    <property type="match status" value="1"/>
</dbReference>
<protein>
    <submittedName>
        <fullName evidence="4 5">RNA-binding protein</fullName>
    </submittedName>
</protein>
<dbReference type="InterPro" id="IPR035920">
    <property type="entry name" value="YhbY-like_sf"/>
</dbReference>
<feature type="domain" description="CRM" evidence="3">
    <location>
        <begin position="1"/>
        <end position="97"/>
    </location>
</feature>
<evidence type="ECO:0000313" key="5">
    <source>
        <dbReference type="EMBL" id="PUE02011.1"/>
    </source>
</evidence>
<dbReference type="SUPFAM" id="SSF75471">
    <property type="entry name" value="YhbY-like"/>
    <property type="match status" value="1"/>
</dbReference>
<gene>
    <name evidence="4" type="ORF">B0D84_01295</name>
    <name evidence="5" type="ORF">C3L24_06925</name>
</gene>
<evidence type="ECO:0000256" key="2">
    <source>
        <dbReference type="PROSITE-ProRule" id="PRU00626"/>
    </source>
</evidence>
<dbReference type="NCBIfam" id="TIGR00253">
    <property type="entry name" value="RNA_bind_YhbY"/>
    <property type="match status" value="1"/>
</dbReference>
<dbReference type="GO" id="GO:0003723">
    <property type="term" value="F:RNA binding"/>
    <property type="evidence" value="ECO:0007669"/>
    <property type="project" value="UniProtKB-UniRule"/>
</dbReference>
<dbReference type="PROSITE" id="PS51295">
    <property type="entry name" value="CRM"/>
    <property type="match status" value="1"/>
</dbReference>
<dbReference type="SMART" id="SM01103">
    <property type="entry name" value="CRS1_YhbY"/>
    <property type="match status" value="1"/>
</dbReference>
<dbReference type="InterPro" id="IPR001890">
    <property type="entry name" value="RNA-binding_CRM"/>
</dbReference>
<dbReference type="InterPro" id="IPR017924">
    <property type="entry name" value="RNA-binding_YhbY"/>
</dbReference>
<dbReference type="Pfam" id="PF01985">
    <property type="entry name" value="CRS1_YhbY"/>
    <property type="match status" value="1"/>
</dbReference>
<reference evidence="5 7" key="2">
    <citation type="submission" date="2018-01" db="EMBL/GenBank/DDBJ databases">
        <title>Novel co-symbiosis in the lucinid bivalve Phacoides pectinatus.</title>
        <authorList>
            <person name="Lim S.J."/>
            <person name="Davis B.G."/>
            <person name="Gill D.E."/>
            <person name="Engel A.S."/>
            <person name="Anderson L.C."/>
            <person name="Campbell B.J."/>
        </authorList>
    </citation>
    <scope>NUCLEOTIDE SEQUENCE [LARGE SCALE GENOMIC DNA]</scope>
    <source>
        <strain evidence="5">N3_P5</strain>
    </source>
</reference>
<evidence type="ECO:0000259" key="3">
    <source>
        <dbReference type="PROSITE" id="PS51295"/>
    </source>
</evidence>
<accession>A0A657Q3F0</accession>
<dbReference type="PANTHER" id="PTHR40065">
    <property type="entry name" value="RNA-BINDING PROTEIN YHBY"/>
    <property type="match status" value="1"/>
</dbReference>
<name>A0A657Q3F0_9GAMM</name>
<evidence type="ECO:0000313" key="7">
    <source>
        <dbReference type="Proteomes" id="UP000250928"/>
    </source>
</evidence>
<keyword evidence="6" id="KW-1185">Reference proteome</keyword>
<dbReference type="AlphaFoldDB" id="A0A657Q3F0"/>
<dbReference type="EMBL" id="MUIE01000104">
    <property type="protein sequence ID" value="OQX36671.1"/>
    <property type="molecule type" value="Genomic_DNA"/>
</dbReference>
<dbReference type="PANTHER" id="PTHR40065:SF3">
    <property type="entry name" value="RNA-BINDING PROTEIN YHBY"/>
    <property type="match status" value="1"/>
</dbReference>
<dbReference type="EMBL" id="PQCO01000189">
    <property type="protein sequence ID" value="PUE02011.1"/>
    <property type="molecule type" value="Genomic_DNA"/>
</dbReference>
<evidence type="ECO:0000313" key="6">
    <source>
        <dbReference type="Proteomes" id="UP000243361"/>
    </source>
</evidence>
<proteinExistence type="predicted"/>
<evidence type="ECO:0000313" key="4">
    <source>
        <dbReference type="EMBL" id="OQX36671.1"/>
    </source>
</evidence>
<dbReference type="Proteomes" id="UP000250928">
    <property type="component" value="Unassembled WGS sequence"/>
</dbReference>
<comment type="caution">
    <text evidence="5">The sequence shown here is derived from an EMBL/GenBank/DDBJ whole genome shotgun (WGS) entry which is preliminary data.</text>
</comment>
<evidence type="ECO:0000256" key="1">
    <source>
        <dbReference type="ARBA" id="ARBA00022884"/>
    </source>
</evidence>
<dbReference type="Proteomes" id="UP000243361">
    <property type="component" value="Unassembled WGS sequence"/>
</dbReference>